<sequence length="299" mass="32858">MRKSRFPVVLSGLLVAGSLVAAALMHEPRGAARANPVPEGPARAAIGPSPDFDPAFQARIAQAEAYAKSRPGFTGIVVRDRRTGAVWRNADAATPMWACSTPKLAMAVDLLLRDDLGSVTLTAEDRELMHRMLHASDNDAATTLWDRYGGEQVFAPRFRSFGMAGIKFADQHPDSWGWILATANDLEHLIDFVLEKLPARHRDYLVGELRTVDGGESLDTNQRWGVWGAGDKALPGNKNGWADDNDDGSWLMNSVGFVGPRERFTVAIMNNTQVVDDGYQVGRETVTRISEILFKDYFS</sequence>
<reference evidence="3 4" key="1">
    <citation type="submission" date="2024-10" db="EMBL/GenBank/DDBJ databases">
        <title>The Natural Products Discovery Center: Release of the First 8490 Sequenced Strains for Exploring Actinobacteria Biosynthetic Diversity.</title>
        <authorList>
            <person name="Kalkreuter E."/>
            <person name="Kautsar S.A."/>
            <person name="Yang D."/>
            <person name="Bader C.D."/>
            <person name="Teijaro C.N."/>
            <person name="Fluegel L."/>
            <person name="Davis C.M."/>
            <person name="Simpson J.R."/>
            <person name="Lauterbach L."/>
            <person name="Steele A.D."/>
            <person name="Gui C."/>
            <person name="Meng S."/>
            <person name="Li G."/>
            <person name="Viehrig K."/>
            <person name="Ye F."/>
            <person name="Su P."/>
            <person name="Kiefer A.F."/>
            <person name="Nichols A."/>
            <person name="Cepeda A.J."/>
            <person name="Yan W."/>
            <person name="Fan B."/>
            <person name="Jiang Y."/>
            <person name="Adhikari A."/>
            <person name="Zheng C.-J."/>
            <person name="Schuster L."/>
            <person name="Cowan T.M."/>
            <person name="Smanski M.J."/>
            <person name="Chevrette M.G."/>
            <person name="De Carvalho L.P.S."/>
            <person name="Shen B."/>
        </authorList>
    </citation>
    <scope>NUCLEOTIDE SEQUENCE [LARGE SCALE GENOMIC DNA]</scope>
    <source>
        <strain evidence="3 4">NPDC003040</strain>
    </source>
</reference>
<evidence type="ECO:0000313" key="3">
    <source>
        <dbReference type="EMBL" id="MFF3225175.1"/>
    </source>
</evidence>
<name>A0ABW6QVC9_9NOCA</name>
<feature type="signal peptide" evidence="1">
    <location>
        <begin position="1"/>
        <end position="21"/>
    </location>
</feature>
<dbReference type="GO" id="GO:0016787">
    <property type="term" value="F:hydrolase activity"/>
    <property type="evidence" value="ECO:0007669"/>
    <property type="project" value="UniProtKB-KW"/>
</dbReference>
<dbReference type="RefSeq" id="WP_387719493.1">
    <property type="nucleotide sequence ID" value="NZ_JBIAPI010000005.1"/>
</dbReference>
<dbReference type="Pfam" id="PF13354">
    <property type="entry name" value="Beta-lactamase2"/>
    <property type="match status" value="1"/>
</dbReference>
<comment type="caution">
    <text evidence="3">The sequence shown here is derived from an EMBL/GenBank/DDBJ whole genome shotgun (WGS) entry which is preliminary data.</text>
</comment>
<dbReference type="InterPro" id="IPR000871">
    <property type="entry name" value="Beta-lactam_class-A"/>
</dbReference>
<evidence type="ECO:0000256" key="1">
    <source>
        <dbReference type="SAM" id="SignalP"/>
    </source>
</evidence>
<dbReference type="EMBL" id="JBIAPI010000005">
    <property type="protein sequence ID" value="MFF3225175.1"/>
    <property type="molecule type" value="Genomic_DNA"/>
</dbReference>
<dbReference type="InterPro" id="IPR012338">
    <property type="entry name" value="Beta-lactam/transpept-like"/>
</dbReference>
<dbReference type="PANTHER" id="PTHR35333">
    <property type="entry name" value="BETA-LACTAMASE"/>
    <property type="match status" value="1"/>
</dbReference>
<dbReference type="SUPFAM" id="SSF56601">
    <property type="entry name" value="beta-lactamase/transpeptidase-like"/>
    <property type="match status" value="1"/>
</dbReference>
<keyword evidence="4" id="KW-1185">Reference proteome</keyword>
<keyword evidence="1" id="KW-0732">Signal</keyword>
<evidence type="ECO:0000259" key="2">
    <source>
        <dbReference type="Pfam" id="PF13354"/>
    </source>
</evidence>
<proteinExistence type="predicted"/>
<organism evidence="3 4">
    <name type="scientific">Nocardia suismassiliense</name>
    <dbReference type="NCBI Taxonomy" id="2077092"/>
    <lineage>
        <taxon>Bacteria</taxon>
        <taxon>Bacillati</taxon>
        <taxon>Actinomycetota</taxon>
        <taxon>Actinomycetes</taxon>
        <taxon>Mycobacteriales</taxon>
        <taxon>Nocardiaceae</taxon>
        <taxon>Nocardia</taxon>
    </lineage>
</organism>
<dbReference type="Proteomes" id="UP001601948">
    <property type="component" value="Unassembled WGS sequence"/>
</dbReference>
<dbReference type="InterPro" id="IPR045155">
    <property type="entry name" value="Beta-lactam_cat"/>
</dbReference>
<feature type="domain" description="Beta-lactamase class A catalytic" evidence="2">
    <location>
        <begin position="126"/>
        <end position="269"/>
    </location>
</feature>
<dbReference type="PANTHER" id="PTHR35333:SF5">
    <property type="entry name" value="CONSERVED LIPOPROTEIN LPQF-RELATED"/>
    <property type="match status" value="1"/>
</dbReference>
<accession>A0ABW6QVC9</accession>
<dbReference type="Gene3D" id="3.40.710.10">
    <property type="entry name" value="DD-peptidase/beta-lactamase superfamily"/>
    <property type="match status" value="1"/>
</dbReference>
<feature type="chain" id="PRO_5045616366" evidence="1">
    <location>
        <begin position="22"/>
        <end position="299"/>
    </location>
</feature>
<protein>
    <submittedName>
        <fullName evidence="3">Serine hydrolase</fullName>
    </submittedName>
</protein>
<evidence type="ECO:0000313" key="4">
    <source>
        <dbReference type="Proteomes" id="UP001601948"/>
    </source>
</evidence>
<keyword evidence="3" id="KW-0378">Hydrolase</keyword>
<gene>
    <name evidence="3" type="ORF">ACFYV7_20455</name>
</gene>